<dbReference type="Pfam" id="PF25302">
    <property type="entry name" value="NADase_transloc"/>
    <property type="match status" value="1"/>
</dbReference>
<proteinExistence type="predicted"/>
<organism evidence="2 3">
    <name type="scientific">Treponema bryantii</name>
    <dbReference type="NCBI Taxonomy" id="163"/>
    <lineage>
        <taxon>Bacteria</taxon>
        <taxon>Pseudomonadati</taxon>
        <taxon>Spirochaetota</taxon>
        <taxon>Spirochaetia</taxon>
        <taxon>Spirochaetales</taxon>
        <taxon>Treponemataceae</taxon>
        <taxon>Treponema</taxon>
    </lineage>
</organism>
<sequence>MIKKVLALLLYLFIFELMLYADPKYLGNKYWHTDEPFTVKIFTDKIDIDGTIEYGKLKTNSRFDTFMGDNSSYIILNCNVQKTYFVYLVKNINDAKYTYSSWEITYCYSEKGSNYDWVKLVPFKVIGAESYIIEKDKNGKEIKFIPENHNLFDLGSNPWAVSKDNKKEIHLNTDRFRNNGIQYYPINEIVFVNGFVYPDKDYLYDQNARAKRIKITYGECAFETELKDTGNFQVIQLPVQINPVEKNDIKIEILDSYPGTKYSDVVISGVYYLDAIMK</sequence>
<dbReference type="NCBIfam" id="NF047619">
    <property type="entry name" value="NADase_discoid"/>
    <property type="match status" value="1"/>
</dbReference>
<dbReference type="Proteomes" id="UP000182360">
    <property type="component" value="Unassembled WGS sequence"/>
</dbReference>
<name>A0A1H9C7H7_9SPIR</name>
<dbReference type="RefSeq" id="WP_074641039.1">
    <property type="nucleotide sequence ID" value="NZ_FOFU01000002.1"/>
</dbReference>
<protein>
    <recommendedName>
        <fullName evidence="1">NAD glycohydrolase translocation F5/8 type C domain-containing protein</fullName>
    </recommendedName>
</protein>
<reference evidence="2 3" key="1">
    <citation type="submission" date="2016-10" db="EMBL/GenBank/DDBJ databases">
        <authorList>
            <person name="de Groot N.N."/>
        </authorList>
    </citation>
    <scope>NUCLEOTIDE SEQUENCE [LARGE SCALE GENOMIC DNA]</scope>
    <source>
        <strain evidence="2 3">B25</strain>
    </source>
</reference>
<feature type="domain" description="NAD glycohydrolase translocation F5/8 type C" evidence="1">
    <location>
        <begin position="185"/>
        <end position="272"/>
    </location>
</feature>
<dbReference type="AlphaFoldDB" id="A0A1H9C7H7"/>
<evidence type="ECO:0000313" key="3">
    <source>
        <dbReference type="Proteomes" id="UP000182360"/>
    </source>
</evidence>
<gene>
    <name evidence="2" type="ORF">SAMN04487977_10276</name>
</gene>
<accession>A0A1H9C7H7</accession>
<dbReference type="OrthoDB" id="370758at2"/>
<keyword evidence="3" id="KW-1185">Reference proteome</keyword>
<evidence type="ECO:0000259" key="1">
    <source>
        <dbReference type="Pfam" id="PF25302"/>
    </source>
</evidence>
<dbReference type="EMBL" id="FOFU01000002">
    <property type="protein sequence ID" value="SEP97225.1"/>
    <property type="molecule type" value="Genomic_DNA"/>
</dbReference>
<evidence type="ECO:0000313" key="2">
    <source>
        <dbReference type="EMBL" id="SEP97225.1"/>
    </source>
</evidence>
<dbReference type="InterPro" id="IPR057561">
    <property type="entry name" value="NADase_transloc"/>
</dbReference>